<dbReference type="InterPro" id="IPR029069">
    <property type="entry name" value="HotDog_dom_sf"/>
</dbReference>
<dbReference type="OrthoDB" id="5495835at2"/>
<evidence type="ECO:0008006" key="3">
    <source>
        <dbReference type="Google" id="ProtNLM"/>
    </source>
</evidence>
<dbReference type="SUPFAM" id="SSF54637">
    <property type="entry name" value="Thioesterase/thiol ester dehydrase-isomerase"/>
    <property type="match status" value="1"/>
</dbReference>
<keyword evidence="2" id="KW-1185">Reference proteome</keyword>
<dbReference type="EMBL" id="FOQG01000023">
    <property type="protein sequence ID" value="SFJ27842.1"/>
    <property type="molecule type" value="Genomic_DNA"/>
</dbReference>
<accession>A0A1I3Q2J7</accession>
<gene>
    <name evidence="1" type="ORF">SAMN05216561_12313</name>
</gene>
<evidence type="ECO:0000313" key="1">
    <source>
        <dbReference type="EMBL" id="SFJ27842.1"/>
    </source>
</evidence>
<protein>
    <recommendedName>
        <fullName evidence="3">Thioesterase-like superfamily protein</fullName>
    </recommendedName>
</protein>
<dbReference type="Gene3D" id="3.10.129.10">
    <property type="entry name" value="Hotdog Thioesterase"/>
    <property type="match status" value="1"/>
</dbReference>
<organism evidence="1 2">
    <name type="scientific">Nocardioides psychrotolerans</name>
    <dbReference type="NCBI Taxonomy" id="1005945"/>
    <lineage>
        <taxon>Bacteria</taxon>
        <taxon>Bacillati</taxon>
        <taxon>Actinomycetota</taxon>
        <taxon>Actinomycetes</taxon>
        <taxon>Propionibacteriales</taxon>
        <taxon>Nocardioidaceae</taxon>
        <taxon>Nocardioides</taxon>
    </lineage>
</organism>
<name>A0A1I3Q2J7_9ACTN</name>
<proteinExistence type="predicted"/>
<dbReference type="Proteomes" id="UP000198649">
    <property type="component" value="Unassembled WGS sequence"/>
</dbReference>
<evidence type="ECO:0000313" key="2">
    <source>
        <dbReference type="Proteomes" id="UP000198649"/>
    </source>
</evidence>
<sequence>MTDLVVPSRFCGPPSSGNGGWTAGALAMLVNGQTEGATVTVSLRQPPPLDTPMPVSQDDGWTVASYDGRPAVRARLDQRPLTPVEPVGLEEARAAETRYPGLVHHPFATCFACGTARAEGDGLRIFPGRVDDVDGFTRAAATWRPHASTADPLMIEGEDVASLPATWAALDCVGAWGADFGERLMVLGSMTARIDARPRIGEPHVVIGSSRGQDGRKTFTAATLYDRDGRVVGTAEHLWIAVDAAAFA</sequence>
<dbReference type="RefSeq" id="WP_091117065.1">
    <property type="nucleotide sequence ID" value="NZ_BKAF01000055.1"/>
</dbReference>
<reference evidence="1 2" key="1">
    <citation type="submission" date="2016-10" db="EMBL/GenBank/DDBJ databases">
        <authorList>
            <person name="de Groot N.N."/>
        </authorList>
    </citation>
    <scope>NUCLEOTIDE SEQUENCE [LARGE SCALE GENOMIC DNA]</scope>
    <source>
        <strain evidence="1 2">CGMCC 1.11156</strain>
    </source>
</reference>
<dbReference type="STRING" id="1005945.SAMN05216561_12313"/>
<dbReference type="AlphaFoldDB" id="A0A1I3Q2J7"/>